<proteinExistence type="predicted"/>
<dbReference type="Proteomes" id="UP001283361">
    <property type="component" value="Unassembled WGS sequence"/>
</dbReference>
<evidence type="ECO:0000313" key="1">
    <source>
        <dbReference type="EMBL" id="KAK3781541.1"/>
    </source>
</evidence>
<dbReference type="EMBL" id="JAWDGP010002623">
    <property type="protein sequence ID" value="KAK3781541.1"/>
    <property type="molecule type" value="Genomic_DNA"/>
</dbReference>
<name>A0AAE1A6T8_9GAST</name>
<reference evidence="1" key="1">
    <citation type="journal article" date="2023" name="G3 (Bethesda)">
        <title>A reference genome for the long-term kleptoplast-retaining sea slug Elysia crispata morphotype clarki.</title>
        <authorList>
            <person name="Eastman K.E."/>
            <person name="Pendleton A.L."/>
            <person name="Shaikh M.A."/>
            <person name="Suttiyut T."/>
            <person name="Ogas R."/>
            <person name="Tomko P."/>
            <person name="Gavelis G."/>
            <person name="Widhalm J.R."/>
            <person name="Wisecaver J.H."/>
        </authorList>
    </citation>
    <scope>NUCLEOTIDE SEQUENCE</scope>
    <source>
        <strain evidence="1">ECLA1</strain>
    </source>
</reference>
<accession>A0AAE1A6T8</accession>
<evidence type="ECO:0000313" key="2">
    <source>
        <dbReference type="Proteomes" id="UP001283361"/>
    </source>
</evidence>
<organism evidence="1 2">
    <name type="scientific">Elysia crispata</name>
    <name type="common">lettuce slug</name>
    <dbReference type="NCBI Taxonomy" id="231223"/>
    <lineage>
        <taxon>Eukaryota</taxon>
        <taxon>Metazoa</taxon>
        <taxon>Spiralia</taxon>
        <taxon>Lophotrochozoa</taxon>
        <taxon>Mollusca</taxon>
        <taxon>Gastropoda</taxon>
        <taxon>Heterobranchia</taxon>
        <taxon>Euthyneura</taxon>
        <taxon>Panpulmonata</taxon>
        <taxon>Sacoglossa</taxon>
        <taxon>Placobranchoidea</taxon>
        <taxon>Plakobranchidae</taxon>
        <taxon>Elysia</taxon>
    </lineage>
</organism>
<keyword evidence="2" id="KW-1185">Reference proteome</keyword>
<gene>
    <name evidence="1" type="ORF">RRG08_054880</name>
</gene>
<comment type="caution">
    <text evidence="1">The sequence shown here is derived from an EMBL/GenBank/DDBJ whole genome shotgun (WGS) entry which is preliminary data.</text>
</comment>
<protein>
    <submittedName>
        <fullName evidence="1">Uncharacterized protein</fullName>
    </submittedName>
</protein>
<dbReference type="AlphaFoldDB" id="A0AAE1A6T8"/>
<sequence>MVKTTPLASENRIIIGSVGLIDSLVTIAPGYTSNPVTNKLRQESIKKTFNPDAVLVFPKTQTCVSLTLALPRIMAVVATVKG</sequence>